<comment type="catalytic activity">
    <reaction evidence="8">
        <text>(7R,8S)-8-amino-7-(carboxyamino)nonanoate + ATP = (4R,5S)-dethiobiotin + ADP + phosphate + H(+)</text>
        <dbReference type="Rhea" id="RHEA:63684"/>
        <dbReference type="ChEBI" id="CHEBI:15378"/>
        <dbReference type="ChEBI" id="CHEBI:30616"/>
        <dbReference type="ChEBI" id="CHEBI:43474"/>
        <dbReference type="ChEBI" id="CHEBI:149470"/>
        <dbReference type="ChEBI" id="CHEBI:149473"/>
        <dbReference type="ChEBI" id="CHEBI:456216"/>
    </reaction>
</comment>
<keyword evidence="11" id="KW-1185">Reference proteome</keyword>
<dbReference type="InterPro" id="IPR004472">
    <property type="entry name" value="DTB_synth_BioD"/>
</dbReference>
<keyword evidence="7 9" id="KW-0460">Magnesium</keyword>
<dbReference type="PANTHER" id="PTHR43210">
    <property type="entry name" value="DETHIOBIOTIN SYNTHETASE"/>
    <property type="match status" value="1"/>
</dbReference>
<gene>
    <name evidence="9 10" type="primary">bioD</name>
    <name evidence="10" type="ORF">EXD82_07755</name>
</gene>
<name>A0A544QU59_9FIRM</name>
<dbReference type="EC" id="6.3.3.3" evidence="9"/>
<comment type="cofactor">
    <cofactor evidence="9">
        <name>Mg(2+)</name>
        <dbReference type="ChEBI" id="CHEBI:18420"/>
    </cofactor>
</comment>
<keyword evidence="2 9" id="KW-0436">Ligase</keyword>
<keyword evidence="5 9" id="KW-0093">Biotin biosynthesis</keyword>
<dbReference type="Proteomes" id="UP000317863">
    <property type="component" value="Unassembled WGS sequence"/>
</dbReference>
<dbReference type="OrthoDB" id="9802097at2"/>
<evidence type="ECO:0000256" key="7">
    <source>
        <dbReference type="ARBA" id="ARBA00022842"/>
    </source>
</evidence>
<evidence type="ECO:0000256" key="5">
    <source>
        <dbReference type="ARBA" id="ARBA00022756"/>
    </source>
</evidence>
<feature type="binding site" evidence="9">
    <location>
        <position position="220"/>
    </location>
    <ligand>
        <name>ATP</name>
        <dbReference type="ChEBI" id="CHEBI:30616"/>
    </ligand>
</feature>
<dbReference type="CDD" id="cd03109">
    <property type="entry name" value="DTBS"/>
    <property type="match status" value="1"/>
</dbReference>
<dbReference type="RefSeq" id="WP_142536343.1">
    <property type="nucleotide sequence ID" value="NZ_SGJB01000013.1"/>
</dbReference>
<accession>A0A544QU59</accession>
<dbReference type="PANTHER" id="PTHR43210:SF2">
    <property type="entry name" value="ATP-DEPENDENT DETHIOBIOTIN SYNTHETASE BIOD 2"/>
    <property type="match status" value="1"/>
</dbReference>
<evidence type="ECO:0000313" key="11">
    <source>
        <dbReference type="Proteomes" id="UP000317863"/>
    </source>
</evidence>
<dbReference type="NCBIfam" id="TIGR00347">
    <property type="entry name" value="bioD"/>
    <property type="match status" value="1"/>
</dbReference>
<dbReference type="UniPathway" id="UPA00078">
    <property type="reaction ID" value="UER00161"/>
</dbReference>
<dbReference type="HAMAP" id="MF_00336">
    <property type="entry name" value="BioD"/>
    <property type="match status" value="1"/>
</dbReference>
<dbReference type="GO" id="GO:0005524">
    <property type="term" value="F:ATP binding"/>
    <property type="evidence" value="ECO:0007669"/>
    <property type="project" value="UniProtKB-UniRule"/>
</dbReference>
<dbReference type="GO" id="GO:0000287">
    <property type="term" value="F:magnesium ion binding"/>
    <property type="evidence" value="ECO:0007669"/>
    <property type="project" value="UniProtKB-UniRule"/>
</dbReference>
<organism evidence="10 11">
    <name type="scientific">Peptacetobacter hominis</name>
    <dbReference type="NCBI Taxonomy" id="2743610"/>
    <lineage>
        <taxon>Bacteria</taxon>
        <taxon>Bacillati</taxon>
        <taxon>Bacillota</taxon>
        <taxon>Clostridia</taxon>
        <taxon>Peptostreptococcales</taxon>
        <taxon>Peptostreptococcaceae</taxon>
        <taxon>Peptacetobacter</taxon>
    </lineage>
</organism>
<dbReference type="AlphaFoldDB" id="A0A544QU59"/>
<feature type="binding site" evidence="9">
    <location>
        <begin position="122"/>
        <end position="125"/>
    </location>
    <ligand>
        <name>ATP</name>
        <dbReference type="ChEBI" id="CHEBI:30616"/>
    </ligand>
</feature>
<feature type="binding site" evidence="9">
    <location>
        <position position="57"/>
    </location>
    <ligand>
        <name>ATP</name>
        <dbReference type="ChEBI" id="CHEBI:30616"/>
    </ligand>
</feature>
<dbReference type="GO" id="GO:0005829">
    <property type="term" value="C:cytosol"/>
    <property type="evidence" value="ECO:0007669"/>
    <property type="project" value="TreeGrafter"/>
</dbReference>
<dbReference type="InterPro" id="IPR027417">
    <property type="entry name" value="P-loop_NTPase"/>
</dbReference>
<comment type="caution">
    <text evidence="10">The sequence shown here is derived from an EMBL/GenBank/DDBJ whole genome shotgun (WGS) entry which is preliminary data.</text>
</comment>
<reference evidence="10 11" key="1">
    <citation type="submission" date="2019-02" db="EMBL/GenBank/DDBJ databases">
        <title>Peptostreptococcaceae bacterium ZHW00191 nov., a new bacterium isolated from the human gut.</title>
        <authorList>
            <person name="Zhou H.-W."/>
            <person name="Chen X.-J."/>
        </authorList>
    </citation>
    <scope>NUCLEOTIDE SEQUENCE [LARGE SCALE GENOMIC DNA]</scope>
    <source>
        <strain evidence="10 11">ZHW00191</strain>
    </source>
</reference>
<evidence type="ECO:0000256" key="4">
    <source>
        <dbReference type="ARBA" id="ARBA00022741"/>
    </source>
</evidence>
<comment type="similarity">
    <text evidence="9">Belongs to the dethiobiotin synthetase family.</text>
</comment>
<evidence type="ECO:0000256" key="8">
    <source>
        <dbReference type="ARBA" id="ARBA00047386"/>
    </source>
</evidence>
<dbReference type="PIRSF" id="PIRSF006755">
    <property type="entry name" value="DTB_synth"/>
    <property type="match status" value="1"/>
</dbReference>
<comment type="catalytic activity">
    <reaction evidence="9">
        <text>(7R,8S)-7,8-diammoniononanoate + CO2 + ATP = (4R,5S)-dethiobiotin + ADP + phosphate + 3 H(+)</text>
        <dbReference type="Rhea" id="RHEA:15805"/>
        <dbReference type="ChEBI" id="CHEBI:15378"/>
        <dbReference type="ChEBI" id="CHEBI:16526"/>
        <dbReference type="ChEBI" id="CHEBI:30616"/>
        <dbReference type="ChEBI" id="CHEBI:43474"/>
        <dbReference type="ChEBI" id="CHEBI:149469"/>
        <dbReference type="ChEBI" id="CHEBI:149473"/>
        <dbReference type="ChEBI" id="CHEBI:456216"/>
        <dbReference type="EC" id="6.3.3.3"/>
    </reaction>
</comment>
<comment type="subunit">
    <text evidence="9">Homodimer.</text>
</comment>
<comment type="function">
    <text evidence="9">Catalyzes a mechanistically unusual reaction, the ATP-dependent insertion of CO2 between the N7 and N8 nitrogen atoms of 7,8-diaminopelargonic acid (DAPA, also called 7,8-diammoniononanoate) to form a ureido ring.</text>
</comment>
<keyword evidence="1 9" id="KW-0963">Cytoplasm</keyword>
<sequence>MSRYKPIFIIGTDTDVGKTFIAGQIARESVKRGIKTGYYKAALSGAETINSEIVPGDAVYVEKNACIDTADKKNFEYKVSYIFEEAVSPHLASEINNVDIDLNMIKNDYKRLESKADFTICEGSGGIVCPIYIKGDKRIFLEDIIKELSVDTVLVSGSGLGSINSTVLTVEYAQSKGINIKAIIMNRFEGNNIIHKDNMKVIENMTGIPAYICKDGRIENRFFENEIFVD</sequence>
<evidence type="ECO:0000256" key="3">
    <source>
        <dbReference type="ARBA" id="ARBA00022723"/>
    </source>
</evidence>
<evidence type="ECO:0000256" key="2">
    <source>
        <dbReference type="ARBA" id="ARBA00022598"/>
    </source>
</evidence>
<evidence type="ECO:0000313" key="10">
    <source>
        <dbReference type="EMBL" id="TQQ84222.1"/>
    </source>
</evidence>
<feature type="binding site" evidence="9">
    <location>
        <position position="122"/>
    </location>
    <ligand>
        <name>Mg(2+)</name>
        <dbReference type="ChEBI" id="CHEBI:18420"/>
    </ligand>
</feature>
<comment type="pathway">
    <text evidence="9">Cofactor biosynthesis; biotin biosynthesis; biotin from 7,8-diaminononanoate: step 1/2.</text>
</comment>
<evidence type="ECO:0000256" key="9">
    <source>
        <dbReference type="HAMAP-Rule" id="MF_00336"/>
    </source>
</evidence>
<keyword evidence="3 9" id="KW-0479">Metal-binding</keyword>
<feature type="active site" evidence="9">
    <location>
        <position position="40"/>
    </location>
</feature>
<dbReference type="Pfam" id="PF13500">
    <property type="entry name" value="AAA_26"/>
    <property type="match status" value="1"/>
</dbReference>
<dbReference type="SUPFAM" id="SSF52540">
    <property type="entry name" value="P-loop containing nucleoside triphosphate hydrolases"/>
    <property type="match status" value="1"/>
</dbReference>
<comment type="subcellular location">
    <subcellularLocation>
        <location evidence="9">Cytoplasm</location>
    </subcellularLocation>
</comment>
<proteinExistence type="inferred from homology"/>
<feature type="binding site" evidence="9">
    <location>
        <position position="57"/>
    </location>
    <ligand>
        <name>Mg(2+)</name>
        <dbReference type="ChEBI" id="CHEBI:18420"/>
    </ligand>
</feature>
<keyword evidence="4 9" id="KW-0547">Nucleotide-binding</keyword>
<feature type="binding site" evidence="9">
    <location>
        <position position="44"/>
    </location>
    <ligand>
        <name>substrate</name>
    </ligand>
</feature>
<comment type="caution">
    <text evidence="9">Lacks conserved residue(s) required for the propagation of feature annotation.</text>
</comment>
<dbReference type="Gene3D" id="3.40.50.300">
    <property type="entry name" value="P-loop containing nucleotide triphosphate hydrolases"/>
    <property type="match status" value="1"/>
</dbReference>
<evidence type="ECO:0000256" key="1">
    <source>
        <dbReference type="ARBA" id="ARBA00022490"/>
    </source>
</evidence>
<keyword evidence="6 9" id="KW-0067">ATP-binding</keyword>
<evidence type="ECO:0000256" key="6">
    <source>
        <dbReference type="ARBA" id="ARBA00022840"/>
    </source>
</evidence>
<dbReference type="EMBL" id="SGJB01000013">
    <property type="protein sequence ID" value="TQQ84222.1"/>
    <property type="molecule type" value="Genomic_DNA"/>
</dbReference>
<feature type="binding site" evidence="9">
    <location>
        <position position="19"/>
    </location>
    <ligand>
        <name>Mg(2+)</name>
        <dbReference type="ChEBI" id="CHEBI:18420"/>
    </ligand>
</feature>
<feature type="binding site" evidence="9">
    <location>
        <begin position="15"/>
        <end position="20"/>
    </location>
    <ligand>
        <name>ATP</name>
        <dbReference type="ChEBI" id="CHEBI:30616"/>
    </ligand>
</feature>
<feature type="binding site" evidence="9">
    <location>
        <begin position="186"/>
        <end position="187"/>
    </location>
    <ligand>
        <name>ATP</name>
        <dbReference type="ChEBI" id="CHEBI:30616"/>
    </ligand>
</feature>
<dbReference type="GO" id="GO:0009102">
    <property type="term" value="P:biotin biosynthetic process"/>
    <property type="evidence" value="ECO:0007669"/>
    <property type="project" value="UniProtKB-UniRule"/>
</dbReference>
<dbReference type="GO" id="GO:0004141">
    <property type="term" value="F:dethiobiotin synthase activity"/>
    <property type="evidence" value="ECO:0007669"/>
    <property type="project" value="UniProtKB-UniRule"/>
</dbReference>
<protein>
    <recommendedName>
        <fullName evidence="9">ATP-dependent dethiobiotin synthetase BioD</fullName>
        <ecNumber evidence="9">6.3.3.3</ecNumber>
    </recommendedName>
    <alternativeName>
        <fullName evidence="9">DTB synthetase</fullName>
        <shortName evidence="9">DTBS</shortName>
    </alternativeName>
    <alternativeName>
        <fullName evidence="9">Dethiobiotin synthase</fullName>
    </alternativeName>
</protein>